<feature type="transmembrane region" description="Helical" evidence="2">
    <location>
        <begin position="128"/>
        <end position="150"/>
    </location>
</feature>
<protein>
    <submittedName>
        <fullName evidence="3 4">Uncharacterized protein</fullName>
    </submittedName>
</protein>
<dbReference type="HOGENOM" id="CLU_897975_0_0_1"/>
<evidence type="ECO:0000313" key="3">
    <source>
        <dbReference type="EMBL" id="ESO03708.1"/>
    </source>
</evidence>
<evidence type="ECO:0000313" key="4">
    <source>
        <dbReference type="EnsemblMetazoa" id="HelroP173409"/>
    </source>
</evidence>
<feature type="transmembrane region" description="Helical" evidence="2">
    <location>
        <begin position="248"/>
        <end position="271"/>
    </location>
</feature>
<reference evidence="4" key="3">
    <citation type="submission" date="2015-06" db="UniProtKB">
        <authorList>
            <consortium name="EnsemblMetazoa"/>
        </authorList>
    </citation>
    <scope>IDENTIFICATION</scope>
</reference>
<feature type="transmembrane region" description="Helical" evidence="2">
    <location>
        <begin position="86"/>
        <end position="108"/>
    </location>
</feature>
<dbReference type="EMBL" id="KB096590">
    <property type="protein sequence ID" value="ESO03708.1"/>
    <property type="molecule type" value="Genomic_DNA"/>
</dbReference>
<dbReference type="AlphaFoldDB" id="T1F6S5"/>
<feature type="region of interest" description="Disordered" evidence="1">
    <location>
        <begin position="179"/>
        <end position="201"/>
    </location>
</feature>
<keyword evidence="5" id="KW-1185">Reference proteome</keyword>
<dbReference type="Proteomes" id="UP000015101">
    <property type="component" value="Unassembled WGS sequence"/>
</dbReference>
<dbReference type="EnsemblMetazoa" id="HelroT173409">
    <property type="protein sequence ID" value="HelroP173409"/>
    <property type="gene ID" value="HelroG173409"/>
</dbReference>
<sequence length="310" mass="35313">MIKLTGTIVFEQPKTEYDNLACDDVTENDDDVSHYDDEEENEEEEKDEHDDDDDDDDETSNNNSKLDGKTFIFLSFVENSFLSSRLLIIAKNLASFATLSSFVLTVALELMTRREIVAQSSQAEINYATIFTCLLIIVALLTGLLVVKVFSTVDTKKMNSRKTNIKLISLSYPKEFKRLNNNSSHKQKPQKHRQHRQQEHHPQANNIKLMSLITTVVFSNVQLTTQQTENIARTILKDELDVVLSLKVPSICSLQCLLLLFIMWLPAVAIVKWACGDRVRKHGGDCLLAQFKSCLWRLKKPDNRTNACES</sequence>
<evidence type="ECO:0000313" key="5">
    <source>
        <dbReference type="Proteomes" id="UP000015101"/>
    </source>
</evidence>
<dbReference type="GeneID" id="20204524"/>
<evidence type="ECO:0000256" key="2">
    <source>
        <dbReference type="SAM" id="Phobius"/>
    </source>
</evidence>
<accession>T1F6S5</accession>
<evidence type="ECO:0000256" key="1">
    <source>
        <dbReference type="SAM" id="MobiDB-lite"/>
    </source>
</evidence>
<dbReference type="RefSeq" id="XP_009018265.1">
    <property type="nucleotide sequence ID" value="XM_009020017.1"/>
</dbReference>
<keyword evidence="2" id="KW-0472">Membrane</keyword>
<dbReference type="KEGG" id="hro:HELRODRAFT_173409"/>
<keyword evidence="2" id="KW-1133">Transmembrane helix</keyword>
<reference evidence="3 5" key="2">
    <citation type="journal article" date="2013" name="Nature">
        <title>Insights into bilaterian evolution from three spiralian genomes.</title>
        <authorList>
            <person name="Simakov O."/>
            <person name="Marletaz F."/>
            <person name="Cho S.J."/>
            <person name="Edsinger-Gonzales E."/>
            <person name="Havlak P."/>
            <person name="Hellsten U."/>
            <person name="Kuo D.H."/>
            <person name="Larsson T."/>
            <person name="Lv J."/>
            <person name="Arendt D."/>
            <person name="Savage R."/>
            <person name="Osoegawa K."/>
            <person name="de Jong P."/>
            <person name="Grimwood J."/>
            <person name="Chapman J.A."/>
            <person name="Shapiro H."/>
            <person name="Aerts A."/>
            <person name="Otillar R.P."/>
            <person name="Terry A.Y."/>
            <person name="Boore J.L."/>
            <person name="Grigoriev I.V."/>
            <person name="Lindberg D.R."/>
            <person name="Seaver E.C."/>
            <person name="Weisblat D.A."/>
            <person name="Putnam N.H."/>
            <person name="Rokhsar D.S."/>
        </authorList>
    </citation>
    <scope>NUCLEOTIDE SEQUENCE</scope>
</reference>
<feature type="region of interest" description="Disordered" evidence="1">
    <location>
        <begin position="19"/>
        <end position="63"/>
    </location>
</feature>
<dbReference type="EMBL" id="AMQM01004533">
    <property type="status" value="NOT_ANNOTATED_CDS"/>
    <property type="molecule type" value="Genomic_DNA"/>
</dbReference>
<feature type="compositionally biased region" description="Basic residues" evidence="1">
    <location>
        <begin position="185"/>
        <end position="195"/>
    </location>
</feature>
<name>T1F6S5_HELRO</name>
<dbReference type="InParanoid" id="T1F6S5"/>
<reference evidence="5" key="1">
    <citation type="submission" date="2012-12" db="EMBL/GenBank/DDBJ databases">
        <authorList>
            <person name="Hellsten U."/>
            <person name="Grimwood J."/>
            <person name="Chapman J.A."/>
            <person name="Shapiro H."/>
            <person name="Aerts A."/>
            <person name="Otillar R.P."/>
            <person name="Terry A.Y."/>
            <person name="Boore J.L."/>
            <person name="Simakov O."/>
            <person name="Marletaz F."/>
            <person name="Cho S.-J."/>
            <person name="Edsinger-Gonzales E."/>
            <person name="Havlak P."/>
            <person name="Kuo D.-H."/>
            <person name="Larsson T."/>
            <person name="Lv J."/>
            <person name="Arendt D."/>
            <person name="Savage R."/>
            <person name="Osoegawa K."/>
            <person name="de Jong P."/>
            <person name="Lindberg D.R."/>
            <person name="Seaver E.C."/>
            <person name="Weisblat D.A."/>
            <person name="Putnam N.H."/>
            <person name="Grigoriev I.V."/>
            <person name="Rokhsar D.S."/>
        </authorList>
    </citation>
    <scope>NUCLEOTIDE SEQUENCE</scope>
</reference>
<dbReference type="CTD" id="20204524"/>
<organism evidence="4 5">
    <name type="scientific">Helobdella robusta</name>
    <name type="common">Californian leech</name>
    <dbReference type="NCBI Taxonomy" id="6412"/>
    <lineage>
        <taxon>Eukaryota</taxon>
        <taxon>Metazoa</taxon>
        <taxon>Spiralia</taxon>
        <taxon>Lophotrochozoa</taxon>
        <taxon>Annelida</taxon>
        <taxon>Clitellata</taxon>
        <taxon>Hirudinea</taxon>
        <taxon>Rhynchobdellida</taxon>
        <taxon>Glossiphoniidae</taxon>
        <taxon>Helobdella</taxon>
    </lineage>
</organism>
<keyword evidence="2" id="KW-0812">Transmembrane</keyword>
<gene>
    <name evidence="4" type="primary">20204524</name>
    <name evidence="3" type="ORF">HELRODRAFT_173409</name>
</gene>
<feature type="compositionally biased region" description="Acidic residues" evidence="1">
    <location>
        <begin position="24"/>
        <end position="59"/>
    </location>
</feature>
<proteinExistence type="predicted"/>